<dbReference type="Gene3D" id="3.40.30.10">
    <property type="entry name" value="Glutaredoxin"/>
    <property type="match status" value="1"/>
</dbReference>
<dbReference type="PROSITE" id="PS51352">
    <property type="entry name" value="THIOREDOXIN_2"/>
    <property type="match status" value="1"/>
</dbReference>
<protein>
    <recommendedName>
        <fullName evidence="5">Glutathione peroxidase</fullName>
    </recommendedName>
</protein>
<evidence type="ECO:0000256" key="3">
    <source>
        <dbReference type="ARBA" id="ARBA00023002"/>
    </source>
</evidence>
<reference evidence="8" key="1">
    <citation type="submission" date="2016-01" db="EMBL/GenBank/DDBJ databases">
        <title>Draft genome of Chromobacterium sp. F49.</title>
        <authorList>
            <person name="Hong K.W."/>
        </authorList>
    </citation>
    <scope>NUCLEOTIDE SEQUENCE [LARGE SCALE GENOMIC DNA]</scope>
    <source>
        <strain evidence="8">CN10</strain>
    </source>
</reference>
<dbReference type="PRINTS" id="PR01011">
    <property type="entry name" value="GLUTPROXDASE"/>
</dbReference>
<keyword evidence="8" id="KW-1185">Reference proteome</keyword>
<dbReference type="InterPro" id="IPR000889">
    <property type="entry name" value="Glutathione_peroxidase"/>
</dbReference>
<dbReference type="OrthoDB" id="9785502at2"/>
<evidence type="ECO:0000256" key="5">
    <source>
        <dbReference type="RuleBase" id="RU000499"/>
    </source>
</evidence>
<dbReference type="InterPro" id="IPR029759">
    <property type="entry name" value="GPX_AS"/>
</dbReference>
<evidence type="ECO:0000256" key="2">
    <source>
        <dbReference type="ARBA" id="ARBA00022559"/>
    </source>
</evidence>
<dbReference type="PIRSF" id="PIRSF000303">
    <property type="entry name" value="Glutathion_perox"/>
    <property type="match status" value="1"/>
</dbReference>
<dbReference type="InterPro" id="IPR013766">
    <property type="entry name" value="Thioredoxin_domain"/>
</dbReference>
<name>A0A163C7C1_9NEIS</name>
<evidence type="ECO:0000259" key="6">
    <source>
        <dbReference type="PROSITE" id="PS51352"/>
    </source>
</evidence>
<comment type="caution">
    <text evidence="7">The sequence shown here is derived from an EMBL/GenBank/DDBJ whole genome shotgun (WGS) entry which is preliminary data.</text>
</comment>
<dbReference type="STRING" id="1452487.AVW16_12345"/>
<organism evidence="7 8">
    <name type="scientific">Crenobacter luteus</name>
    <dbReference type="NCBI Taxonomy" id="1452487"/>
    <lineage>
        <taxon>Bacteria</taxon>
        <taxon>Pseudomonadati</taxon>
        <taxon>Pseudomonadota</taxon>
        <taxon>Betaproteobacteria</taxon>
        <taxon>Neisseriales</taxon>
        <taxon>Neisseriaceae</taxon>
        <taxon>Crenobacter</taxon>
    </lineage>
</organism>
<evidence type="ECO:0000256" key="1">
    <source>
        <dbReference type="ARBA" id="ARBA00006926"/>
    </source>
</evidence>
<feature type="domain" description="Thioredoxin" evidence="6">
    <location>
        <begin position="1"/>
        <end position="163"/>
    </location>
</feature>
<dbReference type="AlphaFoldDB" id="A0A163C7C1"/>
<dbReference type="EMBL" id="LQQU01000028">
    <property type="protein sequence ID" value="KZE30286.1"/>
    <property type="molecule type" value="Genomic_DNA"/>
</dbReference>
<gene>
    <name evidence="7" type="ORF">AVW16_12345</name>
</gene>
<proteinExistence type="inferred from homology"/>
<accession>A0A163C7C1</accession>
<dbReference type="SUPFAM" id="SSF52833">
    <property type="entry name" value="Thioredoxin-like"/>
    <property type="match status" value="1"/>
</dbReference>
<dbReference type="GO" id="GO:0034599">
    <property type="term" value="P:cellular response to oxidative stress"/>
    <property type="evidence" value="ECO:0007669"/>
    <property type="project" value="TreeGrafter"/>
</dbReference>
<dbReference type="InterPro" id="IPR036249">
    <property type="entry name" value="Thioredoxin-like_sf"/>
</dbReference>
<dbReference type="FunFam" id="3.40.30.10:FF:000010">
    <property type="entry name" value="Glutathione peroxidase"/>
    <property type="match status" value="1"/>
</dbReference>
<dbReference type="PROSITE" id="PS00460">
    <property type="entry name" value="GLUTATHIONE_PEROXID_1"/>
    <property type="match status" value="1"/>
</dbReference>
<dbReference type="CDD" id="cd00340">
    <property type="entry name" value="GSH_Peroxidase"/>
    <property type="match status" value="1"/>
</dbReference>
<comment type="similarity">
    <text evidence="1 5">Belongs to the glutathione peroxidase family.</text>
</comment>
<sequence>MPERLADHLSRLSALDGRPLDPAHFAGRVVLVVNTASRCGFTQQYAALEALYRRYRERGLTVLACPCNQFGQQEPGGAGEIAAFCARNFGISFPVSEKLDVNGPNAHPLWRWLSASKAGLLGSRRIKWNFTKFLVDRDGRVVARYAPQTPPEKLAARIEKLLG</sequence>
<dbReference type="PANTHER" id="PTHR11592:SF78">
    <property type="entry name" value="GLUTATHIONE PEROXIDASE"/>
    <property type="match status" value="1"/>
</dbReference>
<keyword evidence="2 5" id="KW-0575">Peroxidase</keyword>
<feature type="active site" evidence="4">
    <location>
        <position position="39"/>
    </location>
</feature>
<dbReference type="PANTHER" id="PTHR11592">
    <property type="entry name" value="GLUTATHIONE PEROXIDASE"/>
    <property type="match status" value="1"/>
</dbReference>
<keyword evidence="3 5" id="KW-0560">Oxidoreductase</keyword>
<dbReference type="Pfam" id="PF00255">
    <property type="entry name" value="GSHPx"/>
    <property type="match status" value="1"/>
</dbReference>
<dbReference type="GO" id="GO:0004601">
    <property type="term" value="F:peroxidase activity"/>
    <property type="evidence" value="ECO:0007669"/>
    <property type="project" value="UniProtKB-KW"/>
</dbReference>
<evidence type="ECO:0000256" key="4">
    <source>
        <dbReference type="PIRSR" id="PIRSR000303-1"/>
    </source>
</evidence>
<dbReference type="Proteomes" id="UP000076625">
    <property type="component" value="Unassembled WGS sequence"/>
</dbReference>
<dbReference type="RefSeq" id="WP_066613062.1">
    <property type="nucleotide sequence ID" value="NZ_LQQU01000028.1"/>
</dbReference>
<dbReference type="PROSITE" id="PS51355">
    <property type="entry name" value="GLUTATHIONE_PEROXID_3"/>
    <property type="match status" value="1"/>
</dbReference>
<evidence type="ECO:0000313" key="8">
    <source>
        <dbReference type="Proteomes" id="UP000076625"/>
    </source>
</evidence>
<evidence type="ECO:0000313" key="7">
    <source>
        <dbReference type="EMBL" id="KZE30286.1"/>
    </source>
</evidence>